<keyword evidence="2" id="KW-1185">Reference proteome</keyword>
<evidence type="ECO:0000313" key="2">
    <source>
        <dbReference type="Proteomes" id="UP000214603"/>
    </source>
</evidence>
<dbReference type="AlphaFoldDB" id="A0A225M6A9"/>
<proteinExistence type="predicted"/>
<protein>
    <submittedName>
        <fullName evidence="1">Uncharacterized protein</fullName>
    </submittedName>
</protein>
<organism evidence="1 2">
    <name type="scientific">Candidimonas nitroreducens</name>
    <dbReference type="NCBI Taxonomy" id="683354"/>
    <lineage>
        <taxon>Bacteria</taxon>
        <taxon>Pseudomonadati</taxon>
        <taxon>Pseudomonadota</taxon>
        <taxon>Betaproteobacteria</taxon>
        <taxon>Burkholderiales</taxon>
        <taxon>Alcaligenaceae</taxon>
        <taxon>Candidimonas</taxon>
    </lineage>
</organism>
<dbReference type="Proteomes" id="UP000214603">
    <property type="component" value="Unassembled WGS sequence"/>
</dbReference>
<reference evidence="2" key="1">
    <citation type="submission" date="2017-06" db="EMBL/GenBank/DDBJ databases">
        <title>Herbaspirillum phytohormonus sp. nov., isolated from the root nodule of Robinia pseudoacacia in lead-zinc mine.</title>
        <authorList>
            <person name="Fan M."/>
            <person name="Lin Y."/>
        </authorList>
    </citation>
    <scope>NUCLEOTIDE SEQUENCE [LARGE SCALE GENOMIC DNA]</scope>
    <source>
        <strain evidence="2">SC-089</strain>
    </source>
</reference>
<gene>
    <name evidence="1" type="ORF">CEY11_19560</name>
</gene>
<comment type="caution">
    <text evidence="1">The sequence shown here is derived from an EMBL/GenBank/DDBJ whole genome shotgun (WGS) entry which is preliminary data.</text>
</comment>
<name>A0A225M6A9_9BURK</name>
<accession>A0A225M6A9</accession>
<dbReference type="EMBL" id="NJIH01000011">
    <property type="protein sequence ID" value="OWT56222.1"/>
    <property type="molecule type" value="Genomic_DNA"/>
</dbReference>
<evidence type="ECO:0000313" key="1">
    <source>
        <dbReference type="EMBL" id="OWT56222.1"/>
    </source>
</evidence>
<sequence length="81" mass="9036">MSGLGLKAWLDDWKLGNWEIGKLGNWEIGKSGNREIGKSGNREIGKSGNREIGKSRQLKLCTAISILFYDENHNLIAYSAQ</sequence>